<feature type="transmembrane region" description="Helical" evidence="8">
    <location>
        <begin position="164"/>
        <end position="183"/>
    </location>
</feature>
<dbReference type="eggNOG" id="ENOG502QPV3">
    <property type="taxonomic scope" value="Eukaryota"/>
</dbReference>
<feature type="transmembrane region" description="Helical" evidence="8">
    <location>
        <begin position="226"/>
        <end position="243"/>
    </location>
</feature>
<feature type="transmembrane region" description="Helical" evidence="8">
    <location>
        <begin position="7"/>
        <end position="26"/>
    </location>
</feature>
<evidence type="ECO:0000256" key="7">
    <source>
        <dbReference type="PIRSR" id="PIRSR608901-2"/>
    </source>
</evidence>
<protein>
    <submittedName>
        <fullName evidence="10">Uncharacterized protein LOC104587065</fullName>
    </submittedName>
</protein>
<evidence type="ECO:0000256" key="6">
    <source>
        <dbReference type="ARBA" id="ARBA00023136"/>
    </source>
</evidence>
<evidence type="ECO:0000313" key="10">
    <source>
        <dbReference type="RefSeq" id="XP_010242820.1"/>
    </source>
</evidence>
<dbReference type="GO" id="GO:0016811">
    <property type="term" value="F:hydrolase activity, acting on carbon-nitrogen (but not peptide) bonds, in linear amides"/>
    <property type="evidence" value="ECO:0007669"/>
    <property type="project" value="InterPro"/>
</dbReference>
<comment type="subcellular location">
    <subcellularLocation>
        <location evidence="1">Membrane</location>
        <topology evidence="1">Multi-pass membrane protein</topology>
    </subcellularLocation>
</comment>
<keyword evidence="4" id="KW-0378">Hydrolase</keyword>
<comment type="similarity">
    <text evidence="2">Belongs to the alkaline ceramidase family.</text>
</comment>
<name>A0A1U7Z5S2_NELNU</name>
<dbReference type="PANTHER" id="PTHR34368">
    <property type="entry name" value="OS01G0962200 PROTEIN"/>
    <property type="match status" value="1"/>
</dbReference>
<keyword evidence="7" id="KW-0862">Zinc</keyword>
<proteinExistence type="inferred from homology"/>
<dbReference type="InterPro" id="IPR008901">
    <property type="entry name" value="ACER"/>
</dbReference>
<dbReference type="GO" id="GO:0006672">
    <property type="term" value="P:ceramide metabolic process"/>
    <property type="evidence" value="ECO:0007669"/>
    <property type="project" value="InterPro"/>
</dbReference>
<dbReference type="RefSeq" id="XP_010242820.1">
    <property type="nucleotide sequence ID" value="XM_010244518.2"/>
</dbReference>
<dbReference type="Pfam" id="PF05875">
    <property type="entry name" value="Ceramidase"/>
    <property type="match status" value="1"/>
</dbReference>
<dbReference type="OrthoDB" id="5562961at2759"/>
<dbReference type="OMA" id="YWRIFRD"/>
<dbReference type="Proteomes" id="UP000189703">
    <property type="component" value="Unplaced"/>
</dbReference>
<evidence type="ECO:0000256" key="8">
    <source>
        <dbReference type="SAM" id="Phobius"/>
    </source>
</evidence>
<comment type="cofactor">
    <cofactor evidence="7">
        <name>Zn(2+)</name>
        <dbReference type="ChEBI" id="CHEBI:29105"/>
    </cofactor>
</comment>
<reference evidence="10" key="1">
    <citation type="submission" date="2025-08" db="UniProtKB">
        <authorList>
            <consortium name="RefSeq"/>
        </authorList>
    </citation>
    <scope>IDENTIFICATION</scope>
</reference>
<keyword evidence="5 8" id="KW-1133">Transmembrane helix</keyword>
<accession>A0A1U7Z5S2</accession>
<sequence>MEKRTLNIWGVSIASLVVLMIVTPRIPQPQAYHDFADQRNFFGIPNTLDVVSNVPFLIAGIIGLVVCYRGNYFRLSLQGELLAWTIFYISMAAVGLGSGYYHLQPNDPRLVWDRVPMSVALASVLAIFIIERVDEKKGTMSIIPLIMAGLGSILYWRIFRDVRLYILFQLLSCLAIAAMAILLPPMYTHSIYWLWAGVFFLIGKIGELADQQIYDLTRQVIGGHTLKHLGLAMVSVFTSIMLAKRSVALKRQSVLDSLRISKSAVKTE</sequence>
<feature type="transmembrane region" description="Helical" evidence="8">
    <location>
        <begin position="50"/>
        <end position="69"/>
    </location>
</feature>
<evidence type="ECO:0000256" key="3">
    <source>
        <dbReference type="ARBA" id="ARBA00022692"/>
    </source>
</evidence>
<dbReference type="GO" id="GO:0016020">
    <property type="term" value="C:membrane"/>
    <property type="evidence" value="ECO:0007669"/>
    <property type="project" value="UniProtKB-SubCell"/>
</dbReference>
<evidence type="ECO:0000313" key="9">
    <source>
        <dbReference type="Proteomes" id="UP000189703"/>
    </source>
</evidence>
<evidence type="ECO:0000256" key="5">
    <source>
        <dbReference type="ARBA" id="ARBA00022989"/>
    </source>
</evidence>
<feature type="transmembrane region" description="Helical" evidence="8">
    <location>
        <begin position="190"/>
        <end position="206"/>
    </location>
</feature>
<dbReference type="KEGG" id="nnu:104587065"/>
<feature type="transmembrane region" description="Helical" evidence="8">
    <location>
        <begin position="140"/>
        <end position="158"/>
    </location>
</feature>
<dbReference type="InParanoid" id="A0A1U7Z5S2"/>
<keyword evidence="3 8" id="KW-0812">Transmembrane</keyword>
<keyword evidence="6 8" id="KW-0472">Membrane</keyword>
<evidence type="ECO:0000256" key="2">
    <source>
        <dbReference type="ARBA" id="ARBA00009780"/>
    </source>
</evidence>
<dbReference type="GO" id="GO:0046872">
    <property type="term" value="F:metal ion binding"/>
    <property type="evidence" value="ECO:0007669"/>
    <property type="project" value="UniProtKB-KW"/>
</dbReference>
<dbReference type="GeneID" id="104587065"/>
<dbReference type="AlphaFoldDB" id="A0A1U7Z5S2"/>
<keyword evidence="9" id="KW-1185">Reference proteome</keyword>
<dbReference type="STRING" id="4432.A0A1U7Z5S2"/>
<dbReference type="PANTHER" id="PTHR34368:SF1">
    <property type="entry name" value="OS01G0962200 PROTEIN"/>
    <property type="match status" value="1"/>
</dbReference>
<feature type="binding site" evidence="7">
    <location>
        <position position="102"/>
    </location>
    <ligand>
        <name>Zn(2+)</name>
        <dbReference type="ChEBI" id="CHEBI:29105"/>
        <note>catalytic</note>
    </ligand>
</feature>
<feature type="transmembrane region" description="Helical" evidence="8">
    <location>
        <begin position="81"/>
        <end position="103"/>
    </location>
</feature>
<organism evidence="9 10">
    <name type="scientific">Nelumbo nucifera</name>
    <name type="common">Sacred lotus</name>
    <dbReference type="NCBI Taxonomy" id="4432"/>
    <lineage>
        <taxon>Eukaryota</taxon>
        <taxon>Viridiplantae</taxon>
        <taxon>Streptophyta</taxon>
        <taxon>Embryophyta</taxon>
        <taxon>Tracheophyta</taxon>
        <taxon>Spermatophyta</taxon>
        <taxon>Magnoliopsida</taxon>
        <taxon>Proteales</taxon>
        <taxon>Nelumbonaceae</taxon>
        <taxon>Nelumbo</taxon>
    </lineage>
</organism>
<evidence type="ECO:0000256" key="1">
    <source>
        <dbReference type="ARBA" id="ARBA00004141"/>
    </source>
</evidence>
<keyword evidence="7" id="KW-0479">Metal-binding</keyword>
<evidence type="ECO:0000256" key="4">
    <source>
        <dbReference type="ARBA" id="ARBA00022801"/>
    </source>
</evidence>
<gene>
    <name evidence="10" type="primary">LOC104587065</name>
</gene>